<feature type="transmembrane region" description="Helical" evidence="1">
    <location>
        <begin position="234"/>
        <end position="255"/>
    </location>
</feature>
<feature type="domain" description="Membrane iron-sulfur containing protein FtrD-like" evidence="2">
    <location>
        <begin position="337"/>
        <end position="429"/>
    </location>
</feature>
<dbReference type="AlphaFoldDB" id="B9M7Y3"/>
<keyword evidence="4" id="KW-1185">Reference proteome</keyword>
<dbReference type="HOGENOM" id="CLU_610792_0_0_7"/>
<organism evidence="3 4">
    <name type="scientific">Geotalea daltonii (strain DSM 22248 / JCM 15807 / FRC-32)</name>
    <name type="common">Geobacter daltonii</name>
    <dbReference type="NCBI Taxonomy" id="316067"/>
    <lineage>
        <taxon>Bacteria</taxon>
        <taxon>Pseudomonadati</taxon>
        <taxon>Thermodesulfobacteriota</taxon>
        <taxon>Desulfuromonadia</taxon>
        <taxon>Geobacterales</taxon>
        <taxon>Geobacteraceae</taxon>
        <taxon>Geotalea</taxon>
    </lineage>
</organism>
<evidence type="ECO:0000313" key="3">
    <source>
        <dbReference type="EMBL" id="ACM18441.1"/>
    </source>
</evidence>
<keyword evidence="1" id="KW-1133">Transmembrane helix</keyword>
<dbReference type="RefSeq" id="WP_012645170.1">
    <property type="nucleotide sequence ID" value="NC_011979.1"/>
</dbReference>
<accession>B9M7Y3</accession>
<evidence type="ECO:0000259" key="2">
    <source>
        <dbReference type="Pfam" id="PF10080"/>
    </source>
</evidence>
<proteinExistence type="predicted"/>
<dbReference type="eggNOG" id="COG4393">
    <property type="taxonomic scope" value="Bacteria"/>
</dbReference>
<dbReference type="KEGG" id="geo:Geob_0064"/>
<protein>
    <submittedName>
        <fullName evidence="3">Membrane protein, DUF2318-containing</fullName>
    </submittedName>
</protein>
<evidence type="ECO:0000313" key="4">
    <source>
        <dbReference type="Proteomes" id="UP000007721"/>
    </source>
</evidence>
<keyword evidence="1" id="KW-0472">Membrane</keyword>
<name>B9M7Y3_GEODF</name>
<feature type="transmembrane region" description="Helical" evidence="1">
    <location>
        <begin position="102"/>
        <end position="123"/>
    </location>
</feature>
<sequence>MPLLVKGLTLLILWGVLVVGLTRAFAARKSALTAGSVLGLITGTVAGFLLFGSFTGELPFAIIKSLVAVAFISLFIVAAFAWHKAPAPAITVFSPSLSDHPAVTAMAAFLTATVFAILAVFRLSNSGDNATVLAVGFILLAMVELWLVVYRLEPLLPSVLKMPRGGLPLLAVSLFLFIASSSPRLDLFSPLSMKVMKLIHDFVHQFFESMLIPDHPFFRTDVWDYIGMLFSNGVGFWGGLIIWFIPAALIAIAVFRQPLPSVAHVRQAATRRKLIAGHLRERRCLLFFPFFATILMAVAVYESGHPSVEYWDPKPIAVKADGAGTIHIPVKDGETDLKDGKLHKYIFLQGAKKVRFFVLYRSDELTVVLDACSICQPEGYGQSEGTVICYYCKTLIPLETVGKPGGCNPVPVSFTADAGGVHLSAVSLINTWNEQVQSAKKVPGGPE</sequence>
<dbReference type="OrthoDB" id="9792533at2"/>
<reference evidence="3 4" key="1">
    <citation type="submission" date="2009-01" db="EMBL/GenBank/DDBJ databases">
        <title>Complete sequence of Geobacter sp. FRC-32.</title>
        <authorList>
            <consortium name="US DOE Joint Genome Institute"/>
            <person name="Lucas S."/>
            <person name="Copeland A."/>
            <person name="Lapidus A."/>
            <person name="Glavina del Rio T."/>
            <person name="Dalin E."/>
            <person name="Tice H."/>
            <person name="Bruce D."/>
            <person name="Goodwin L."/>
            <person name="Pitluck S."/>
            <person name="Saunders E."/>
            <person name="Brettin T."/>
            <person name="Detter J.C."/>
            <person name="Han C."/>
            <person name="Larimer F."/>
            <person name="Land M."/>
            <person name="Hauser L."/>
            <person name="Kyrpides N."/>
            <person name="Ovchinnikova G."/>
            <person name="Kostka J."/>
            <person name="Richardson P."/>
        </authorList>
    </citation>
    <scope>NUCLEOTIDE SEQUENCE [LARGE SCALE GENOMIC DNA]</scope>
    <source>
        <strain evidence="4">DSM 22248 / JCM 15807 / FRC-32</strain>
    </source>
</reference>
<evidence type="ECO:0000256" key="1">
    <source>
        <dbReference type="SAM" id="Phobius"/>
    </source>
</evidence>
<feature type="transmembrane region" description="Helical" evidence="1">
    <location>
        <begin position="285"/>
        <end position="301"/>
    </location>
</feature>
<dbReference type="Pfam" id="PF10080">
    <property type="entry name" value="FtrD-like"/>
    <property type="match status" value="1"/>
</dbReference>
<dbReference type="Proteomes" id="UP000007721">
    <property type="component" value="Chromosome"/>
</dbReference>
<dbReference type="EMBL" id="CP001390">
    <property type="protein sequence ID" value="ACM18441.1"/>
    <property type="molecule type" value="Genomic_DNA"/>
</dbReference>
<dbReference type="InterPro" id="IPR018758">
    <property type="entry name" value="FtrD-like"/>
</dbReference>
<feature type="transmembrane region" description="Helical" evidence="1">
    <location>
        <begin position="61"/>
        <end position="82"/>
    </location>
</feature>
<gene>
    <name evidence="3" type="ordered locus">Geob_0064</name>
</gene>
<keyword evidence="1" id="KW-0812">Transmembrane</keyword>
<feature type="transmembrane region" description="Helical" evidence="1">
    <location>
        <begin position="36"/>
        <end position="54"/>
    </location>
</feature>
<feature type="transmembrane region" description="Helical" evidence="1">
    <location>
        <begin position="130"/>
        <end position="149"/>
    </location>
</feature>
<dbReference type="STRING" id="316067.Geob_0064"/>